<reference evidence="6 7" key="1">
    <citation type="submission" date="2017-05" db="EMBL/GenBank/DDBJ databases">
        <title>Complete and WGS of Bordetella genogroups.</title>
        <authorList>
            <person name="Spilker T."/>
            <person name="LiPuma J."/>
        </authorList>
    </citation>
    <scope>NUCLEOTIDE SEQUENCE [LARGE SCALE GENOMIC DNA]</scope>
    <source>
        <strain evidence="6 7">AU19157</strain>
    </source>
</reference>
<gene>
    <name evidence="6" type="ORF">CAL12_04720</name>
</gene>
<dbReference type="InterPro" id="IPR050950">
    <property type="entry name" value="HTH-type_LysR_regulators"/>
</dbReference>
<organism evidence="6 7">
    <name type="scientific">Bordetella genomosp. 8</name>
    <dbReference type="NCBI Taxonomy" id="1416806"/>
    <lineage>
        <taxon>Bacteria</taxon>
        <taxon>Pseudomonadati</taxon>
        <taxon>Pseudomonadota</taxon>
        <taxon>Betaproteobacteria</taxon>
        <taxon>Burkholderiales</taxon>
        <taxon>Alcaligenaceae</taxon>
        <taxon>Bordetella</taxon>
    </lineage>
</organism>
<dbReference type="GO" id="GO:0005829">
    <property type="term" value="C:cytosol"/>
    <property type="evidence" value="ECO:0007669"/>
    <property type="project" value="TreeGrafter"/>
</dbReference>
<evidence type="ECO:0000256" key="4">
    <source>
        <dbReference type="ARBA" id="ARBA00023163"/>
    </source>
</evidence>
<dbReference type="STRING" id="1416806.CAL12_04720"/>
<keyword evidence="3" id="KW-0238">DNA-binding</keyword>
<dbReference type="PANTHER" id="PTHR30419">
    <property type="entry name" value="HTH-TYPE TRANSCRIPTIONAL REGULATOR YBHD"/>
    <property type="match status" value="1"/>
</dbReference>
<keyword evidence="2" id="KW-0805">Transcription regulation</keyword>
<evidence type="ECO:0000256" key="3">
    <source>
        <dbReference type="ARBA" id="ARBA00023125"/>
    </source>
</evidence>
<proteinExistence type="inferred from homology"/>
<dbReference type="Pfam" id="PF03466">
    <property type="entry name" value="LysR_substrate"/>
    <property type="match status" value="1"/>
</dbReference>
<evidence type="ECO:0000313" key="7">
    <source>
        <dbReference type="Proteomes" id="UP000194151"/>
    </source>
</evidence>
<evidence type="ECO:0000259" key="5">
    <source>
        <dbReference type="PROSITE" id="PS50931"/>
    </source>
</evidence>
<dbReference type="Gene3D" id="1.10.10.10">
    <property type="entry name" value="Winged helix-like DNA-binding domain superfamily/Winged helix DNA-binding domain"/>
    <property type="match status" value="1"/>
</dbReference>
<dbReference type="Gene3D" id="3.40.190.290">
    <property type="match status" value="1"/>
</dbReference>
<comment type="similarity">
    <text evidence="1">Belongs to the LysR transcriptional regulatory family.</text>
</comment>
<accession>A0A1W6YI32</accession>
<feature type="domain" description="HTH lysR-type" evidence="5">
    <location>
        <begin position="3"/>
        <end position="60"/>
    </location>
</feature>
<dbReference type="GO" id="GO:0003700">
    <property type="term" value="F:DNA-binding transcription factor activity"/>
    <property type="evidence" value="ECO:0007669"/>
    <property type="project" value="InterPro"/>
</dbReference>
<dbReference type="InterPro" id="IPR000847">
    <property type="entry name" value="LysR_HTH_N"/>
</dbReference>
<keyword evidence="4" id="KW-0804">Transcription</keyword>
<dbReference type="OrthoDB" id="8675247at2"/>
<dbReference type="InterPro" id="IPR036390">
    <property type="entry name" value="WH_DNA-bd_sf"/>
</dbReference>
<protein>
    <submittedName>
        <fullName evidence="6">Transcriptional regulator</fullName>
    </submittedName>
</protein>
<dbReference type="InterPro" id="IPR036388">
    <property type="entry name" value="WH-like_DNA-bd_sf"/>
</dbReference>
<name>A0A1W6YI32_9BORD</name>
<dbReference type="PRINTS" id="PR00039">
    <property type="entry name" value="HTHLYSR"/>
</dbReference>
<dbReference type="FunFam" id="1.10.10.10:FF:000001">
    <property type="entry name" value="LysR family transcriptional regulator"/>
    <property type="match status" value="1"/>
</dbReference>
<evidence type="ECO:0000256" key="1">
    <source>
        <dbReference type="ARBA" id="ARBA00009437"/>
    </source>
</evidence>
<dbReference type="EMBL" id="CP021108">
    <property type="protein sequence ID" value="ARP80203.1"/>
    <property type="molecule type" value="Genomic_DNA"/>
</dbReference>
<sequence length="312" mass="33911">MQIDFLGMQAFLAIVEQGGFQQAAAHLCLSQTAVSHRIRKLEASLGVTLLARTTRDVTLTDAGRALLPRVRGAMREFELSYDALRQHSKTAPQWLAFGCLPTLAAHRIAPALTRFRELHPAIAVRVFDNSIQEIAELTHAETTLFGISVATSNPYNLAVEPWADEPFVLACRPDHPLAAHEAIHWDQLKGETLIRISLPAGNSTAIDDALGGRRLALRWSYETQHTAVALNFVRAGLGLTVVPALSVAPGDDLATRPLLQPSISRRLAVLTRRGAVLSEPARTLRDLLVDALRAGLPSHAALASRVADEPHE</sequence>
<dbReference type="PROSITE" id="PS50931">
    <property type="entry name" value="HTH_LYSR"/>
    <property type="match status" value="1"/>
</dbReference>
<dbReference type="InterPro" id="IPR005119">
    <property type="entry name" value="LysR_subst-bd"/>
</dbReference>
<evidence type="ECO:0000256" key="2">
    <source>
        <dbReference type="ARBA" id="ARBA00023015"/>
    </source>
</evidence>
<evidence type="ECO:0000313" key="6">
    <source>
        <dbReference type="EMBL" id="ARP80203.1"/>
    </source>
</evidence>
<dbReference type="PANTHER" id="PTHR30419:SF8">
    <property type="entry name" value="NITROGEN ASSIMILATION TRANSCRIPTIONAL ACTIVATOR-RELATED"/>
    <property type="match status" value="1"/>
</dbReference>
<dbReference type="SUPFAM" id="SSF53850">
    <property type="entry name" value="Periplasmic binding protein-like II"/>
    <property type="match status" value="1"/>
</dbReference>
<dbReference type="GO" id="GO:0003677">
    <property type="term" value="F:DNA binding"/>
    <property type="evidence" value="ECO:0007669"/>
    <property type="project" value="UniProtKB-KW"/>
</dbReference>
<dbReference type="Pfam" id="PF00126">
    <property type="entry name" value="HTH_1"/>
    <property type="match status" value="1"/>
</dbReference>
<dbReference type="Proteomes" id="UP000194151">
    <property type="component" value="Chromosome"/>
</dbReference>
<dbReference type="SUPFAM" id="SSF46785">
    <property type="entry name" value="Winged helix' DNA-binding domain"/>
    <property type="match status" value="1"/>
</dbReference>
<keyword evidence="7" id="KW-1185">Reference proteome</keyword>
<dbReference type="RefSeq" id="WP_086063434.1">
    <property type="nucleotide sequence ID" value="NZ_CP021108.1"/>
</dbReference>
<dbReference type="AlphaFoldDB" id="A0A1W6YI32"/>
<dbReference type="KEGG" id="bgv:CAL12_04720"/>